<dbReference type="AlphaFoldDB" id="A0A7W3VYQ1"/>
<comment type="caution">
    <text evidence="1">The sequence shown here is derived from an EMBL/GenBank/DDBJ whole genome shotgun (WGS) entry which is preliminary data.</text>
</comment>
<name>A0A7W3VYQ1_9PSEU</name>
<dbReference type="Proteomes" id="UP000526734">
    <property type="component" value="Unassembled WGS sequence"/>
</dbReference>
<evidence type="ECO:0000313" key="1">
    <source>
        <dbReference type="EMBL" id="MBB1155691.1"/>
    </source>
</evidence>
<dbReference type="RefSeq" id="WP_182892704.1">
    <property type="nucleotide sequence ID" value="NZ_JACGZW010000007.1"/>
</dbReference>
<proteinExistence type="predicted"/>
<organism evidence="1 2">
    <name type="scientific">Amycolatopsis dendrobii</name>
    <dbReference type="NCBI Taxonomy" id="2760662"/>
    <lineage>
        <taxon>Bacteria</taxon>
        <taxon>Bacillati</taxon>
        <taxon>Actinomycetota</taxon>
        <taxon>Actinomycetes</taxon>
        <taxon>Pseudonocardiales</taxon>
        <taxon>Pseudonocardiaceae</taxon>
        <taxon>Amycolatopsis</taxon>
    </lineage>
</organism>
<protein>
    <submittedName>
        <fullName evidence="1">Uncharacterized protein</fullName>
    </submittedName>
</protein>
<accession>A0A7W3VYQ1</accession>
<evidence type="ECO:0000313" key="2">
    <source>
        <dbReference type="Proteomes" id="UP000526734"/>
    </source>
</evidence>
<gene>
    <name evidence="1" type="ORF">H4281_21305</name>
</gene>
<reference evidence="1 2" key="1">
    <citation type="submission" date="2020-08" db="EMBL/GenBank/DDBJ databases">
        <title>Amycolatopsis sp. nov. DR6-1 isolated from Dendrobium heterocarpum.</title>
        <authorList>
            <person name="Tedsree N."/>
            <person name="Kuncharoen N."/>
            <person name="Likhitwitayawuid K."/>
            <person name="Tanasupawat S."/>
        </authorList>
    </citation>
    <scope>NUCLEOTIDE SEQUENCE [LARGE SCALE GENOMIC DNA]</scope>
    <source>
        <strain evidence="1 2">DR6-1</strain>
    </source>
</reference>
<keyword evidence="2" id="KW-1185">Reference proteome</keyword>
<dbReference type="EMBL" id="JACGZW010000007">
    <property type="protein sequence ID" value="MBB1155691.1"/>
    <property type="molecule type" value="Genomic_DNA"/>
</dbReference>
<sequence>MTFAVPTVAVAWAAVAVSAIGVELFSAATYLTGGPTLSRIPLNPATPSPYLTIVLRAAPARLVLPI</sequence>